<dbReference type="EMBL" id="MCOG01000078">
    <property type="protein sequence ID" value="ORY55419.1"/>
    <property type="molecule type" value="Genomic_DNA"/>
</dbReference>
<evidence type="ECO:0000313" key="3">
    <source>
        <dbReference type="EMBL" id="ORY55419.1"/>
    </source>
</evidence>
<evidence type="ECO:0000256" key="1">
    <source>
        <dbReference type="SAM" id="Coils"/>
    </source>
</evidence>
<feature type="coiled-coil region" evidence="1">
    <location>
        <begin position="96"/>
        <end position="175"/>
    </location>
</feature>
<proteinExistence type="predicted"/>
<reference evidence="3 4" key="1">
    <citation type="submission" date="2016-08" db="EMBL/GenBank/DDBJ databases">
        <title>A Parts List for Fungal Cellulosomes Revealed by Comparative Genomics.</title>
        <authorList>
            <consortium name="DOE Joint Genome Institute"/>
            <person name="Haitjema C.H."/>
            <person name="Gilmore S.P."/>
            <person name="Henske J.K."/>
            <person name="Solomon K.V."/>
            <person name="De Groot R."/>
            <person name="Kuo A."/>
            <person name="Mondo S.J."/>
            <person name="Salamov A.A."/>
            <person name="Labutti K."/>
            <person name="Zhao Z."/>
            <person name="Chiniquy J."/>
            <person name="Barry K."/>
            <person name="Brewer H.M."/>
            <person name="Purvine S.O."/>
            <person name="Wright A.T."/>
            <person name="Boxma B."/>
            <person name="Van Alen T."/>
            <person name="Hackstein J.H."/>
            <person name="Baker S.E."/>
            <person name="Grigoriev I.V."/>
            <person name="O'Malley M.A."/>
        </authorList>
    </citation>
    <scope>NUCLEOTIDE SEQUENCE [LARGE SCALE GENOMIC DNA]</scope>
    <source>
        <strain evidence="3 4">G1</strain>
    </source>
</reference>
<keyword evidence="1" id="KW-0175">Coiled coil</keyword>
<feature type="coiled-coil region" evidence="1">
    <location>
        <begin position="396"/>
        <end position="521"/>
    </location>
</feature>
<feature type="compositionally biased region" description="Polar residues" evidence="2">
    <location>
        <begin position="21"/>
        <end position="46"/>
    </location>
</feature>
<evidence type="ECO:0000313" key="4">
    <source>
        <dbReference type="Proteomes" id="UP000193920"/>
    </source>
</evidence>
<gene>
    <name evidence="3" type="ORF">LY90DRAFT_266482</name>
</gene>
<dbReference type="AlphaFoldDB" id="A0A1Y2D829"/>
<sequence>MPSCFPVFFNNKSKSKKRGRTLSNLSNDQIPSSSASTISNDTYTPNNLSNASVNTAASVPGTTTHTNTKEVITIREYAPLKSEPQMSLQINDREAMDRLNAELKLTQSELKAAQLKLKISTEKNEQLLRQQDKTKKALNKKQLELEEAEKRIADLIKKDKDLEEINRQVKEQLNDSKMEPEVEALITGLAYSLKEAYEEIENYKGIERDLLTMANETGEEIRRLQIKQKDSNLLATECGQELCEAKGELEQACQYINQLKTELNNSEQIIVGLVNELKAANSDYENLAKENNDLNTFANETGEEIVHLRAVNKDQNSLINEVGQEFLDAKNEIAKLQSENKALCLLLNGLGEECIKSRDRVHDLEDTENDLLLLANESGEEIQKLRQKIRDQVSCINEAGEELVSTKRELSNSENINKQYCVIIEGLANMLNETNAKMDKYVGENKDLMELANESGEEIVFLRSKIRDSNNLINELGNELLETKEKSAHYEKCANLFISLIEVLSKEYTVTEKDKEYLENERDDLINMANETGDEIIAVRNKLRDNRVLINECATELIEAKAKNEQLKKQNEIQDKLIEGLTQMLNETNVELEKTRAREQDMEILANEAGQEICELRDYKKDTKVFLNEAGNEICALKQQLEQVKQFIGNYEAQAQVVC</sequence>
<evidence type="ECO:0000256" key="2">
    <source>
        <dbReference type="SAM" id="MobiDB-lite"/>
    </source>
</evidence>
<feature type="region of interest" description="Disordered" evidence="2">
    <location>
        <begin position="16"/>
        <end position="46"/>
    </location>
</feature>
<dbReference type="STRING" id="1754190.A0A1Y2D829"/>
<dbReference type="Proteomes" id="UP000193920">
    <property type="component" value="Unassembled WGS sequence"/>
</dbReference>
<dbReference type="OrthoDB" id="2134452at2759"/>
<protein>
    <submittedName>
        <fullName evidence="3">Uncharacterized protein</fullName>
    </submittedName>
</protein>
<feature type="coiled-coil region" evidence="1">
    <location>
        <begin position="550"/>
        <end position="598"/>
    </location>
</feature>
<keyword evidence="4" id="KW-1185">Reference proteome</keyword>
<feature type="coiled-coil region" evidence="1">
    <location>
        <begin position="249"/>
        <end position="290"/>
    </location>
</feature>
<comment type="caution">
    <text evidence="3">The sequence shown here is derived from an EMBL/GenBank/DDBJ whole genome shotgun (WGS) entry which is preliminary data.</text>
</comment>
<name>A0A1Y2D829_9FUNG</name>
<organism evidence="3 4">
    <name type="scientific">Neocallimastix californiae</name>
    <dbReference type="NCBI Taxonomy" id="1754190"/>
    <lineage>
        <taxon>Eukaryota</taxon>
        <taxon>Fungi</taxon>
        <taxon>Fungi incertae sedis</taxon>
        <taxon>Chytridiomycota</taxon>
        <taxon>Chytridiomycota incertae sedis</taxon>
        <taxon>Neocallimastigomycetes</taxon>
        <taxon>Neocallimastigales</taxon>
        <taxon>Neocallimastigaceae</taxon>
        <taxon>Neocallimastix</taxon>
    </lineage>
</organism>
<accession>A0A1Y2D829</accession>